<protein>
    <submittedName>
        <fullName evidence="2">Uncharacterized protein</fullName>
    </submittedName>
</protein>
<organism evidence="2 3">
    <name type="scientific">Mycobacterium riyadhense</name>
    <dbReference type="NCBI Taxonomy" id="486698"/>
    <lineage>
        <taxon>Bacteria</taxon>
        <taxon>Bacillati</taxon>
        <taxon>Actinomycetota</taxon>
        <taxon>Actinomycetes</taxon>
        <taxon>Mycobacteriales</taxon>
        <taxon>Mycobacteriaceae</taxon>
        <taxon>Mycobacterium</taxon>
    </lineage>
</organism>
<feature type="compositionally biased region" description="Basic and acidic residues" evidence="1">
    <location>
        <begin position="265"/>
        <end position="274"/>
    </location>
</feature>
<proteinExistence type="predicted"/>
<feature type="region of interest" description="Disordered" evidence="1">
    <location>
        <begin position="141"/>
        <end position="274"/>
    </location>
</feature>
<accession>A0A1X2D9N0</accession>
<gene>
    <name evidence="2" type="ORF">AWC22_12815</name>
</gene>
<evidence type="ECO:0000313" key="2">
    <source>
        <dbReference type="EMBL" id="ORW84828.1"/>
    </source>
</evidence>
<feature type="compositionally biased region" description="Low complexity" evidence="1">
    <location>
        <begin position="198"/>
        <end position="208"/>
    </location>
</feature>
<reference evidence="2 3" key="1">
    <citation type="submission" date="2016-01" db="EMBL/GenBank/DDBJ databases">
        <title>The new phylogeny of the genus Mycobacterium.</title>
        <authorList>
            <person name="Tarcisio F."/>
            <person name="Conor M."/>
            <person name="Antonella G."/>
            <person name="Elisabetta G."/>
            <person name="Giulia F.S."/>
            <person name="Sara T."/>
            <person name="Anna F."/>
            <person name="Clotilde B."/>
            <person name="Roberto B."/>
            <person name="Veronica D.S."/>
            <person name="Fabio R."/>
            <person name="Monica P."/>
            <person name="Olivier J."/>
            <person name="Enrico T."/>
            <person name="Nicola S."/>
        </authorList>
    </citation>
    <scope>NUCLEOTIDE SEQUENCE [LARGE SCALE GENOMIC DNA]</scope>
    <source>
        <strain evidence="2 3">DSM 45176</strain>
    </source>
</reference>
<evidence type="ECO:0000256" key="1">
    <source>
        <dbReference type="SAM" id="MobiDB-lite"/>
    </source>
</evidence>
<sequence length="274" mass="26703">MLGMAANSGDLADNADTQAGQSERELKLNDALAKFPANEQESAAKLAAVGDPNQMTQMAQQLPQMATGVAQSVAGALGGLMNPLSQIPQQVAQMGQQAMQAGMGALQHGAGGAAEAGEALPGELLGADGAAGELAEAGGAGGGGIAGTTPTALLGPPPTPSAGTVPTSTPTVPSAASNAPESATPPRGGMGGMPMVPPGAMHGAPGAGTDTKPDTKRVVGPTVKNGAPVQGRITTPPPASPVPTVTKRVEGKPVASRRIVLPGTKPDDDADSSR</sequence>
<comment type="caution">
    <text evidence="2">The sequence shown here is derived from an EMBL/GenBank/DDBJ whole genome shotgun (WGS) entry which is preliminary data.</text>
</comment>
<name>A0A1X2D9N0_9MYCO</name>
<evidence type="ECO:0000313" key="3">
    <source>
        <dbReference type="Proteomes" id="UP000193087"/>
    </source>
</evidence>
<feature type="region of interest" description="Disordered" evidence="1">
    <location>
        <begin position="1"/>
        <end position="27"/>
    </location>
</feature>
<dbReference type="EMBL" id="LQPQ01000033">
    <property type="protein sequence ID" value="ORW84828.1"/>
    <property type="molecule type" value="Genomic_DNA"/>
</dbReference>
<feature type="compositionally biased region" description="Low complexity" evidence="1">
    <location>
        <begin position="161"/>
        <end position="187"/>
    </location>
</feature>
<keyword evidence="3" id="KW-1185">Reference proteome</keyword>
<dbReference type="AlphaFoldDB" id="A0A1X2D9N0"/>
<dbReference type="Proteomes" id="UP000193087">
    <property type="component" value="Unassembled WGS sequence"/>
</dbReference>
<dbReference type="OrthoDB" id="4617415at2"/>